<dbReference type="GO" id="GO:0005516">
    <property type="term" value="F:calmodulin binding"/>
    <property type="evidence" value="ECO:0007669"/>
    <property type="project" value="UniProtKB-KW"/>
</dbReference>
<evidence type="ECO:0000256" key="4">
    <source>
        <dbReference type="ARBA" id="ARBA00022860"/>
    </source>
</evidence>
<dbReference type="InterPro" id="IPR051185">
    <property type="entry name" value="ASPM"/>
</dbReference>
<evidence type="ECO:0000256" key="2">
    <source>
        <dbReference type="ARBA" id="ARBA00022490"/>
    </source>
</evidence>
<dbReference type="PANTHER" id="PTHR22706:SF1">
    <property type="entry name" value="ASSEMBLY FACTOR FOR SPINDLE MICROTUBULES"/>
    <property type="match status" value="1"/>
</dbReference>
<keyword evidence="3" id="KW-0677">Repeat</keyword>
<dbReference type="Pfam" id="PF00612">
    <property type="entry name" value="IQ"/>
    <property type="match status" value="3"/>
</dbReference>
<dbReference type="EMBL" id="FO082278">
    <property type="protein sequence ID" value="CCO14015.1"/>
    <property type="molecule type" value="Genomic_DNA"/>
</dbReference>
<dbReference type="GO" id="GO:0000278">
    <property type="term" value="P:mitotic cell cycle"/>
    <property type="evidence" value="ECO:0007669"/>
    <property type="project" value="TreeGrafter"/>
</dbReference>
<dbReference type="AlphaFoldDB" id="K8ENL1"/>
<dbReference type="PROSITE" id="PS50096">
    <property type="entry name" value="IQ"/>
    <property type="match status" value="4"/>
</dbReference>
<dbReference type="GO" id="GO:0000922">
    <property type="term" value="C:spindle pole"/>
    <property type="evidence" value="ECO:0007669"/>
    <property type="project" value="TreeGrafter"/>
</dbReference>
<dbReference type="Gene3D" id="1.20.5.190">
    <property type="match status" value="1"/>
</dbReference>
<evidence type="ECO:0000313" key="5">
    <source>
        <dbReference type="EMBL" id="CCO14015.1"/>
    </source>
</evidence>
<comment type="subcellular location">
    <subcellularLocation>
        <location evidence="1">Cytoplasm</location>
    </subcellularLocation>
</comment>
<evidence type="ECO:0000256" key="1">
    <source>
        <dbReference type="ARBA" id="ARBA00004496"/>
    </source>
</evidence>
<organism evidence="5 6">
    <name type="scientific">Bathycoccus prasinos</name>
    <dbReference type="NCBI Taxonomy" id="41875"/>
    <lineage>
        <taxon>Eukaryota</taxon>
        <taxon>Viridiplantae</taxon>
        <taxon>Chlorophyta</taxon>
        <taxon>Mamiellophyceae</taxon>
        <taxon>Mamiellales</taxon>
        <taxon>Bathycoccaceae</taxon>
        <taxon>Bathycoccus</taxon>
    </lineage>
</organism>
<gene>
    <name evidence="5" type="ORF">Bathy01g01280</name>
</gene>
<reference evidence="5 6" key="1">
    <citation type="submission" date="2011-10" db="EMBL/GenBank/DDBJ databases">
        <authorList>
            <person name="Genoscope - CEA"/>
        </authorList>
    </citation>
    <scope>NUCLEOTIDE SEQUENCE [LARGE SCALE GENOMIC DNA]</scope>
    <source>
        <strain evidence="5 6">RCC 1105</strain>
    </source>
</reference>
<proteinExistence type="predicted"/>
<evidence type="ECO:0000256" key="3">
    <source>
        <dbReference type="ARBA" id="ARBA00022737"/>
    </source>
</evidence>
<accession>K8ENL1</accession>
<dbReference type="GO" id="GO:0007051">
    <property type="term" value="P:spindle organization"/>
    <property type="evidence" value="ECO:0007669"/>
    <property type="project" value="TreeGrafter"/>
</dbReference>
<dbReference type="GeneID" id="19017864"/>
<dbReference type="KEGG" id="bpg:Bathy01g01280"/>
<keyword evidence="6" id="KW-1185">Reference proteome</keyword>
<protein>
    <submittedName>
        <fullName evidence="5">Uncharacterized protein</fullName>
    </submittedName>
</protein>
<evidence type="ECO:0000313" key="6">
    <source>
        <dbReference type="Proteomes" id="UP000198341"/>
    </source>
</evidence>
<dbReference type="GO" id="GO:0051295">
    <property type="term" value="P:establishment of meiotic spindle localization"/>
    <property type="evidence" value="ECO:0007669"/>
    <property type="project" value="TreeGrafter"/>
</dbReference>
<name>K8ENL1_9CHLO</name>
<keyword evidence="2" id="KW-0963">Cytoplasm</keyword>
<dbReference type="OrthoDB" id="2148418at2759"/>
<dbReference type="SMART" id="SM00015">
    <property type="entry name" value="IQ"/>
    <property type="match status" value="4"/>
</dbReference>
<keyword evidence="4" id="KW-0112">Calmodulin-binding</keyword>
<dbReference type="InterPro" id="IPR000048">
    <property type="entry name" value="IQ_motif_EF-hand-BS"/>
</dbReference>
<sequence>MRASDFSSSLESETDSSLVFDADAAVLRELVNAYFFFPRKCLTTIKTQQEDLERDVCDDGEGALFSSFAYSEDESEEDLRTTVDEELRLFREKWSTVFAAEEKEEDKDKEEEEMLERDHHLVCDERTKRSFIKRTDEEVGVKNEECGTVDATVADEGTTGKCDDQQSLASDELSALGAIVRKEREERVKREVMSALRKNERELEYVRAKARNDAQRVIAKHARIWFYRRTDASLTMQRHARGFLARVRLKHKTTMVVRIQRRWKFVLFVRLRTDACVIVQTAFRAHISRKKLEKEKMENAAATRIQTHVKRLIAMRRYAILKRKIRTVQACAARWIRKRKRASQIIQKSFRSYVETKRLGKYATRVQAAFRGYRVRRRFAAILDSNAYGADDDVLPTLSEYDSDTENNAFVDKNDDKENEIEMISDDAFYFARLSAPLPRNADNARHDELHADILALRTKRIRDQNMQTKMNEANLRSLYETRFKKNAQNRKEFRRVRALRMT</sequence>
<dbReference type="STRING" id="41875.K8ENL1"/>
<dbReference type="PANTHER" id="PTHR22706">
    <property type="entry name" value="ASSEMBLY FACTOR FOR SPINDLE MICROTUBULES"/>
    <property type="match status" value="1"/>
</dbReference>
<dbReference type="GO" id="GO:0005737">
    <property type="term" value="C:cytoplasm"/>
    <property type="evidence" value="ECO:0007669"/>
    <property type="project" value="UniProtKB-SubCell"/>
</dbReference>
<dbReference type="Proteomes" id="UP000198341">
    <property type="component" value="Chromosome 1"/>
</dbReference>
<dbReference type="RefSeq" id="XP_007515136.1">
    <property type="nucleotide sequence ID" value="XM_007515074.1"/>
</dbReference>